<feature type="binding site" evidence="6">
    <location>
        <position position="65"/>
    </location>
    <ligand>
        <name>molybdate</name>
        <dbReference type="ChEBI" id="CHEBI:36264"/>
    </ligand>
</feature>
<dbReference type="InterPro" id="IPR050682">
    <property type="entry name" value="ModA/WtpA"/>
</dbReference>
<evidence type="ECO:0000313" key="8">
    <source>
        <dbReference type="EMBL" id="TCP12544.1"/>
    </source>
</evidence>
<name>A0A4V2SJ17_9BURK</name>
<comment type="caution">
    <text evidence="8">The sequence shown here is derived from an EMBL/GenBank/DDBJ whole genome shotgun (WGS) entry which is preliminary data.</text>
</comment>
<evidence type="ECO:0000256" key="1">
    <source>
        <dbReference type="ARBA" id="ARBA00009175"/>
    </source>
</evidence>
<dbReference type="Proteomes" id="UP000295182">
    <property type="component" value="Unassembled WGS sequence"/>
</dbReference>
<evidence type="ECO:0000313" key="9">
    <source>
        <dbReference type="Proteomes" id="UP000295182"/>
    </source>
</evidence>
<comment type="subunit">
    <text evidence="5">The complex is composed of two ATP-binding proteins (ModC), two transmembrane proteins (ModB) and a solute-binding protein (ModA).</text>
</comment>
<dbReference type="CDD" id="cd13539">
    <property type="entry name" value="PBP2_AvModA"/>
    <property type="match status" value="1"/>
</dbReference>
<evidence type="ECO:0000256" key="3">
    <source>
        <dbReference type="ARBA" id="ARBA00022723"/>
    </source>
</evidence>
<evidence type="ECO:0000256" key="7">
    <source>
        <dbReference type="SAM" id="SignalP"/>
    </source>
</evidence>
<dbReference type="InterPro" id="IPR044084">
    <property type="entry name" value="AvModA-like_subst-bd"/>
</dbReference>
<reference evidence="8 9" key="1">
    <citation type="submission" date="2019-03" db="EMBL/GenBank/DDBJ databases">
        <title>Genomic Encyclopedia of Type Strains, Phase IV (KMG-IV): sequencing the most valuable type-strain genomes for metagenomic binning, comparative biology and taxonomic classification.</title>
        <authorList>
            <person name="Goeker M."/>
        </authorList>
    </citation>
    <scope>NUCLEOTIDE SEQUENCE [LARGE SCALE GENOMIC DNA]</scope>
    <source>
        <strain evidence="8 9">DSM 1837</strain>
    </source>
</reference>
<dbReference type="FunFam" id="3.40.190.10:FF:000035">
    <property type="entry name" value="Molybdate ABC transporter substrate-binding protein"/>
    <property type="match status" value="1"/>
</dbReference>
<dbReference type="GO" id="GO:1901359">
    <property type="term" value="F:tungstate binding"/>
    <property type="evidence" value="ECO:0007669"/>
    <property type="project" value="UniProtKB-ARBA"/>
</dbReference>
<feature type="signal peptide" evidence="7">
    <location>
        <begin position="1"/>
        <end position="28"/>
    </location>
</feature>
<evidence type="ECO:0000256" key="6">
    <source>
        <dbReference type="PIRSR" id="PIRSR004846-1"/>
    </source>
</evidence>
<keyword evidence="2 6" id="KW-0500">Molybdenum</keyword>
<dbReference type="RefSeq" id="WP_241525022.1">
    <property type="nucleotide sequence ID" value="NZ_QXNC01000041.1"/>
</dbReference>
<protein>
    <submittedName>
        <fullName evidence="8">Molybdate transport system substrate-binding protein</fullName>
    </submittedName>
</protein>
<keyword evidence="3 6" id="KW-0479">Metal-binding</keyword>
<evidence type="ECO:0000256" key="2">
    <source>
        <dbReference type="ARBA" id="ARBA00022505"/>
    </source>
</evidence>
<organism evidence="8 9">
    <name type="scientific">Simplicispira metamorpha</name>
    <dbReference type="NCBI Taxonomy" id="80881"/>
    <lineage>
        <taxon>Bacteria</taxon>
        <taxon>Pseudomonadati</taxon>
        <taxon>Pseudomonadota</taxon>
        <taxon>Betaproteobacteria</taxon>
        <taxon>Burkholderiales</taxon>
        <taxon>Comamonadaceae</taxon>
        <taxon>Simplicispira</taxon>
    </lineage>
</organism>
<keyword evidence="4 7" id="KW-0732">Signal</keyword>
<dbReference type="EMBL" id="SLXH01000037">
    <property type="protein sequence ID" value="TCP12544.1"/>
    <property type="molecule type" value="Genomic_DNA"/>
</dbReference>
<sequence>MGKSMWIKRHRAGLAAVVFSLLSLPTWASEPTIAAAADLKFALDEVAQSFQKETGQSVKLTFGSSGTFATQIRHGAPFQMYLSADEDYVLQLHAEGFTRGPGTLYALGRIVLMAPPGSALAVDGELQGLAAQLKAGKIKRFAIANPEHAPYGRRAEEALKHAGLWEAIKPKLVLGENVSQAAQFALSGSTQGGIIALSLAQSPQLGPLGRYAVIPAEWHTPLRQRMVLLKNAGTTAQAFYRYMQAPPARAVMRRYGFALTDSAR</sequence>
<dbReference type="GO" id="GO:0046872">
    <property type="term" value="F:metal ion binding"/>
    <property type="evidence" value="ECO:0007669"/>
    <property type="project" value="UniProtKB-KW"/>
</dbReference>
<dbReference type="NCBIfam" id="TIGR01256">
    <property type="entry name" value="modA"/>
    <property type="match status" value="1"/>
</dbReference>
<feature type="chain" id="PRO_5020394830" evidence="7">
    <location>
        <begin position="29"/>
        <end position="264"/>
    </location>
</feature>
<feature type="binding site" evidence="6">
    <location>
        <position position="178"/>
    </location>
    <ligand>
        <name>molybdate</name>
        <dbReference type="ChEBI" id="CHEBI:36264"/>
    </ligand>
</feature>
<dbReference type="GO" id="GO:0015689">
    <property type="term" value="P:molybdate ion transport"/>
    <property type="evidence" value="ECO:0007669"/>
    <property type="project" value="InterPro"/>
</dbReference>
<dbReference type="InterPro" id="IPR005950">
    <property type="entry name" value="ModA"/>
</dbReference>
<keyword evidence="9" id="KW-1185">Reference proteome</keyword>
<dbReference type="PIRSF" id="PIRSF004846">
    <property type="entry name" value="ModA"/>
    <property type="match status" value="1"/>
</dbReference>
<gene>
    <name evidence="8" type="ORF">EV674_13717</name>
</gene>
<dbReference type="Gene3D" id="3.40.190.10">
    <property type="entry name" value="Periplasmic binding protein-like II"/>
    <property type="match status" value="2"/>
</dbReference>
<proteinExistence type="inferred from homology"/>
<dbReference type="PANTHER" id="PTHR30632">
    <property type="entry name" value="MOLYBDATE-BINDING PERIPLASMIC PROTEIN"/>
    <property type="match status" value="1"/>
</dbReference>
<dbReference type="PANTHER" id="PTHR30632:SF14">
    <property type="entry name" value="TUNGSTATE_MOLYBDATE_CHROMATE-BINDING PROTEIN MODA"/>
    <property type="match status" value="1"/>
</dbReference>
<evidence type="ECO:0000256" key="5">
    <source>
        <dbReference type="ARBA" id="ARBA00062515"/>
    </source>
</evidence>
<dbReference type="GO" id="GO:0030973">
    <property type="term" value="F:molybdate ion binding"/>
    <property type="evidence" value="ECO:0007669"/>
    <property type="project" value="InterPro"/>
</dbReference>
<accession>A0A4V2SJ17</accession>
<dbReference type="Pfam" id="PF13531">
    <property type="entry name" value="SBP_bac_11"/>
    <property type="match status" value="1"/>
</dbReference>
<comment type="similarity">
    <text evidence="1">Belongs to the bacterial solute-binding protein ModA family.</text>
</comment>
<dbReference type="AlphaFoldDB" id="A0A4V2SJ17"/>
<evidence type="ECO:0000256" key="4">
    <source>
        <dbReference type="ARBA" id="ARBA00022729"/>
    </source>
</evidence>
<dbReference type="SUPFAM" id="SSF53850">
    <property type="entry name" value="Periplasmic binding protein-like II"/>
    <property type="match status" value="1"/>
</dbReference>